<evidence type="ECO:0000313" key="1">
    <source>
        <dbReference type="EMBL" id="PSM42227.1"/>
    </source>
</evidence>
<sequence length="118" mass="12611">MADIQQVDEGAGAEPDAKVERRTAKLVKQISSFVEAHGGAEGQIAYLGQKGARIVLVGEDGEWGDLVAPTYALAEEAVKQSGITVHEDFDGDFANKVRTGPYEWTRMAGIQVGGPKPR</sequence>
<gene>
    <name evidence="1" type="ORF">C6Y14_17665</name>
</gene>
<name>A0A2P8Q7K3_9ACTN</name>
<comment type="caution">
    <text evidence="1">The sequence shown here is derived from an EMBL/GenBank/DDBJ whole genome shotgun (WGS) entry which is preliminary data.</text>
</comment>
<organism evidence="1 2">
    <name type="scientific">Streptomyces dioscori</name>
    <dbReference type="NCBI Taxonomy" id="2109333"/>
    <lineage>
        <taxon>Bacteria</taxon>
        <taxon>Bacillati</taxon>
        <taxon>Actinomycetota</taxon>
        <taxon>Actinomycetes</taxon>
        <taxon>Kitasatosporales</taxon>
        <taxon>Streptomycetaceae</taxon>
        <taxon>Streptomyces</taxon>
        <taxon>Streptomyces aurantiacus group</taxon>
    </lineage>
</organism>
<accession>A0A2P8Q7K3</accession>
<reference evidence="1 2" key="1">
    <citation type="submission" date="2018-03" db="EMBL/GenBank/DDBJ databases">
        <title>Streptomyces dioscori sp. nov., a novel endophytic actinobacterium isolated from bulbil of Dioscorea bulbifera L.</title>
        <authorList>
            <person name="Zhikuan W."/>
        </authorList>
    </citation>
    <scope>NUCLEOTIDE SEQUENCE [LARGE SCALE GENOMIC DNA]</scope>
    <source>
        <strain evidence="1 2">A217</strain>
    </source>
</reference>
<dbReference type="Proteomes" id="UP000240429">
    <property type="component" value="Unassembled WGS sequence"/>
</dbReference>
<dbReference type="RefSeq" id="WP_107017653.1">
    <property type="nucleotide sequence ID" value="NZ_KZ679043.1"/>
</dbReference>
<dbReference type="AlphaFoldDB" id="A0A2P8Q7K3"/>
<dbReference type="EMBL" id="PYBJ01000009">
    <property type="protein sequence ID" value="PSM42227.1"/>
    <property type="molecule type" value="Genomic_DNA"/>
</dbReference>
<keyword evidence="2" id="KW-1185">Reference proteome</keyword>
<evidence type="ECO:0000313" key="2">
    <source>
        <dbReference type="Proteomes" id="UP000240429"/>
    </source>
</evidence>
<protein>
    <submittedName>
        <fullName evidence="1">Uncharacterized protein</fullName>
    </submittedName>
</protein>
<proteinExistence type="predicted"/>
<dbReference type="OrthoDB" id="4774153at2"/>